<dbReference type="Proteomes" id="UP000255297">
    <property type="component" value="Unassembled WGS sequence"/>
</dbReference>
<reference evidence="2 3" key="1">
    <citation type="submission" date="2018-06" db="EMBL/GenBank/DDBJ databases">
        <authorList>
            <consortium name="Pathogen Informatics"/>
            <person name="Doyle S."/>
        </authorList>
    </citation>
    <scope>NUCLEOTIDE SEQUENCE [LARGE SCALE GENOMIC DNA]</scope>
    <source>
        <strain evidence="2 3">NCTC11532</strain>
    </source>
</reference>
<name>A0A378LQ15_9GAMM</name>
<evidence type="ECO:0000256" key="1">
    <source>
        <dbReference type="SAM" id="SignalP"/>
    </source>
</evidence>
<keyword evidence="1" id="KW-0732">Signal</keyword>
<dbReference type="AlphaFoldDB" id="A0A378LQ15"/>
<feature type="signal peptide" evidence="1">
    <location>
        <begin position="1"/>
        <end position="22"/>
    </location>
</feature>
<feature type="chain" id="PRO_5016903341" evidence="1">
    <location>
        <begin position="23"/>
        <end position="144"/>
    </location>
</feature>
<accession>A0A378LQ15</accession>
<gene>
    <name evidence="2" type="ORF">NCTC11532_01050</name>
</gene>
<organism evidence="2 3">
    <name type="scientific">Legionella wadsworthii</name>
    <dbReference type="NCBI Taxonomy" id="28088"/>
    <lineage>
        <taxon>Bacteria</taxon>
        <taxon>Pseudomonadati</taxon>
        <taxon>Pseudomonadota</taxon>
        <taxon>Gammaproteobacteria</taxon>
        <taxon>Legionellales</taxon>
        <taxon>Legionellaceae</taxon>
        <taxon>Legionella</taxon>
    </lineage>
</organism>
<sequence length="144" mass="15236">MKLKLLFGVTAAALFFTSLTHADFTFYSGTSSCEDVPGSWVGSGKASNWLIECFYNGAGTISTLDNAGNFNIEVNADKRSGSLVCPDHNYTKLRGTCVNGTVTIKTEYGNLNGNFSKNSGTSKGTLSVAPGVDVNVAIEFKRSA</sequence>
<dbReference type="OrthoDB" id="5636981at2"/>
<keyword evidence="3" id="KW-1185">Reference proteome</keyword>
<evidence type="ECO:0000313" key="2">
    <source>
        <dbReference type="EMBL" id="STY28873.1"/>
    </source>
</evidence>
<evidence type="ECO:0000313" key="3">
    <source>
        <dbReference type="Proteomes" id="UP000255297"/>
    </source>
</evidence>
<dbReference type="EMBL" id="UGPB01000001">
    <property type="protein sequence ID" value="STY28873.1"/>
    <property type="molecule type" value="Genomic_DNA"/>
</dbReference>
<protein>
    <submittedName>
        <fullName evidence="2">Uncharacterized protein</fullName>
    </submittedName>
</protein>
<proteinExistence type="predicted"/>
<dbReference type="RefSeq" id="WP_031567572.1">
    <property type="nucleotide sequence ID" value="NZ_CAAAIS010000007.1"/>
</dbReference>